<keyword evidence="1" id="KW-0560">Oxidoreductase</keyword>
<reference evidence="3" key="1">
    <citation type="submission" date="2020-04" db="EMBL/GenBank/DDBJ databases">
        <title>Nitratireductor sp. nov. isolated from mangrove soil.</title>
        <authorList>
            <person name="Ye Y."/>
        </authorList>
    </citation>
    <scope>NUCLEOTIDE SEQUENCE</scope>
    <source>
        <strain evidence="3">SY7</strain>
    </source>
</reference>
<dbReference type="Proteomes" id="UP000321389">
    <property type="component" value="Chromosome"/>
</dbReference>
<dbReference type="InterPro" id="IPR044043">
    <property type="entry name" value="VanA_C_cat"/>
</dbReference>
<sequence>MTVTTDPVVLNEWVACGWHGQVVAGASFDTVVFGQDIRVTRTGETAYDIHEIGADGSTGRRLPSQQRYTCIFTTLGEPSRPLPEISEFDEPDRRITGCGSVGVRTSPYRIIENFLDMAHFSFVHTNVLGAPERTEVLAYKTEHRKDVDEIWALDCKFFQPAASKASTGGQITDYVYRVMSPFSVMLYKNVFGDPTRNDAICVFVQPVGETECLAYMPMAIVDPDSALESIIDFQQSIFLQDRIILENQRPALLPLDPTIELPTRADASSIAFRRWLKAMNLQFGIYEKQAA</sequence>
<evidence type="ECO:0000256" key="1">
    <source>
        <dbReference type="ARBA" id="ARBA00023002"/>
    </source>
</evidence>
<dbReference type="InterPro" id="IPR050584">
    <property type="entry name" value="Cholesterol_7-desaturase"/>
</dbReference>
<keyword evidence="3" id="KW-0223">Dioxygenase</keyword>
<dbReference type="OrthoDB" id="9769355at2"/>
<protein>
    <submittedName>
        <fullName evidence="3">Aromatic ring-hydroxylating dioxygenase subunit alpha</fullName>
    </submittedName>
</protein>
<proteinExistence type="predicted"/>
<dbReference type="AlphaFoldDB" id="A0A5B8L5K4"/>
<name>A0A5B8L5K4_9HYPH</name>
<dbReference type="GO" id="GO:0051213">
    <property type="term" value="F:dioxygenase activity"/>
    <property type="evidence" value="ECO:0007669"/>
    <property type="project" value="UniProtKB-KW"/>
</dbReference>
<dbReference type="RefSeq" id="WP_146301442.1">
    <property type="nucleotide sequence ID" value="NZ_CP042301.2"/>
</dbReference>
<organism evidence="3 4">
    <name type="scientific">Nitratireductor mangrovi</name>
    <dbReference type="NCBI Taxonomy" id="2599600"/>
    <lineage>
        <taxon>Bacteria</taxon>
        <taxon>Pseudomonadati</taxon>
        <taxon>Pseudomonadota</taxon>
        <taxon>Alphaproteobacteria</taxon>
        <taxon>Hyphomicrobiales</taxon>
        <taxon>Phyllobacteriaceae</taxon>
        <taxon>Nitratireductor</taxon>
    </lineage>
</organism>
<dbReference type="KEGG" id="niy:FQ775_21900"/>
<dbReference type="SUPFAM" id="SSF55961">
    <property type="entry name" value="Bet v1-like"/>
    <property type="match status" value="1"/>
</dbReference>
<evidence type="ECO:0000313" key="4">
    <source>
        <dbReference type="Proteomes" id="UP000321389"/>
    </source>
</evidence>
<dbReference type="EMBL" id="CP042301">
    <property type="protein sequence ID" value="QDZ02808.1"/>
    <property type="molecule type" value="Genomic_DNA"/>
</dbReference>
<evidence type="ECO:0000259" key="2">
    <source>
        <dbReference type="Pfam" id="PF19112"/>
    </source>
</evidence>
<dbReference type="Gene3D" id="3.90.380.10">
    <property type="entry name" value="Naphthalene 1,2-dioxygenase Alpha Subunit, Chain A, domain 1"/>
    <property type="match status" value="1"/>
</dbReference>
<dbReference type="PANTHER" id="PTHR21266:SF60">
    <property type="entry name" value="3-KETOSTEROID-9-ALPHA-MONOOXYGENASE, OXYGENASE COMPONENT"/>
    <property type="match status" value="1"/>
</dbReference>
<dbReference type="Pfam" id="PF19112">
    <property type="entry name" value="VanA_C"/>
    <property type="match status" value="1"/>
</dbReference>
<dbReference type="PANTHER" id="PTHR21266">
    <property type="entry name" value="IRON-SULFUR DOMAIN CONTAINING PROTEIN"/>
    <property type="match status" value="1"/>
</dbReference>
<keyword evidence="4" id="KW-1185">Reference proteome</keyword>
<evidence type="ECO:0000313" key="3">
    <source>
        <dbReference type="EMBL" id="QDZ02808.1"/>
    </source>
</evidence>
<gene>
    <name evidence="3" type="ORF">FQ775_21900</name>
</gene>
<feature type="domain" description="Vanillate O-demethylase oxygenase-like C-terminal catalytic" evidence="2">
    <location>
        <begin position="104"/>
        <end position="279"/>
    </location>
</feature>
<accession>A0A5B8L5K4</accession>